<dbReference type="EMBL" id="JAUTBB010000001">
    <property type="protein sequence ID" value="MDQ1118898.1"/>
    <property type="molecule type" value="Genomic_DNA"/>
</dbReference>
<gene>
    <name evidence="1" type="ORF">QE383_001206</name>
</gene>
<dbReference type="Proteomes" id="UP001234354">
    <property type="component" value="Unassembled WGS sequence"/>
</dbReference>
<proteinExistence type="predicted"/>
<name>A0AAW8GBC2_9GAMM</name>
<protein>
    <submittedName>
        <fullName evidence="1">Uncharacterized protein</fullName>
    </submittedName>
</protein>
<accession>A0AAW8GBC2</accession>
<evidence type="ECO:0000313" key="1">
    <source>
        <dbReference type="EMBL" id="MDQ1118898.1"/>
    </source>
</evidence>
<reference evidence="1" key="1">
    <citation type="submission" date="2023-07" db="EMBL/GenBank/DDBJ databases">
        <title>Functional and genomic diversity of the sorghum phyllosphere microbiome.</title>
        <authorList>
            <person name="Shade A."/>
        </authorList>
    </citation>
    <scope>NUCLEOTIDE SEQUENCE</scope>
    <source>
        <strain evidence="1">SORGH_AS_0908</strain>
    </source>
</reference>
<evidence type="ECO:0000313" key="2">
    <source>
        <dbReference type="Proteomes" id="UP001234354"/>
    </source>
</evidence>
<sequence>MYPISRNHYRIGNIITRSQIGRKGHLATAMHANNQGESIA</sequence>
<comment type="caution">
    <text evidence="1">The sequence shown here is derived from an EMBL/GenBank/DDBJ whole genome shotgun (WGS) entry which is preliminary data.</text>
</comment>
<dbReference type="AlphaFoldDB" id="A0AAW8GBC2"/>
<organism evidence="1 2">
    <name type="scientific">Pseudoxanthomonas winnipegensis</name>
    <dbReference type="NCBI Taxonomy" id="2480810"/>
    <lineage>
        <taxon>Bacteria</taxon>
        <taxon>Pseudomonadati</taxon>
        <taxon>Pseudomonadota</taxon>
        <taxon>Gammaproteobacteria</taxon>
        <taxon>Lysobacterales</taxon>
        <taxon>Lysobacteraceae</taxon>
        <taxon>Pseudoxanthomonas</taxon>
    </lineage>
</organism>